<dbReference type="InterPro" id="IPR036188">
    <property type="entry name" value="FAD/NAD-bd_sf"/>
</dbReference>
<name>A0A268HFN4_9BACI</name>
<dbReference type="GO" id="GO:0016117">
    <property type="term" value="P:carotenoid biosynthetic process"/>
    <property type="evidence" value="ECO:0007669"/>
    <property type="project" value="UniProtKB-KW"/>
</dbReference>
<dbReference type="PANTHER" id="PTHR43734">
    <property type="entry name" value="PHYTOENE DESATURASE"/>
    <property type="match status" value="1"/>
</dbReference>
<evidence type="ECO:0000313" key="8">
    <source>
        <dbReference type="Proteomes" id="UP000216475"/>
    </source>
</evidence>
<comment type="caution">
    <text evidence="7">The sequence shown here is derived from an EMBL/GenBank/DDBJ whole genome shotgun (WGS) entry which is preliminary data.</text>
</comment>
<accession>A0A268HFN4</accession>
<keyword evidence="3 5" id="KW-0560">Oxidoreductase</keyword>
<dbReference type="PRINTS" id="PR00419">
    <property type="entry name" value="ADXRDTASE"/>
</dbReference>
<evidence type="ECO:0000256" key="4">
    <source>
        <dbReference type="ARBA" id="ARBA00038322"/>
    </source>
</evidence>
<reference evidence="7 8" key="1">
    <citation type="submission" date="2017-07" db="EMBL/GenBank/DDBJ databases">
        <title>Isolation and whole genome analysis of endospore-forming bacteria from heroin.</title>
        <authorList>
            <person name="Kalinowski J."/>
            <person name="Ahrens B."/>
            <person name="Al-Dilaimi A."/>
            <person name="Winkler A."/>
            <person name="Wibberg D."/>
            <person name="Schleenbecker U."/>
            <person name="Ruckert C."/>
            <person name="Wolfel R."/>
            <person name="Grass G."/>
        </authorList>
    </citation>
    <scope>NUCLEOTIDE SEQUENCE [LARGE SCALE GENOMIC DNA]</scope>
    <source>
        <strain evidence="7 8">7509</strain>
    </source>
</reference>
<evidence type="ECO:0000256" key="1">
    <source>
        <dbReference type="ARBA" id="ARBA00004829"/>
    </source>
</evidence>
<dbReference type="AlphaFoldDB" id="A0A268HFN4"/>
<evidence type="ECO:0000256" key="2">
    <source>
        <dbReference type="ARBA" id="ARBA00022746"/>
    </source>
</evidence>
<comment type="pathway">
    <text evidence="1 5">Carotenoid biosynthesis.</text>
</comment>
<dbReference type="InterPro" id="IPR014105">
    <property type="entry name" value="Carotenoid/retinoid_OxRdtase"/>
</dbReference>
<dbReference type="Gene3D" id="3.50.50.60">
    <property type="entry name" value="FAD/NAD(P)-binding domain"/>
    <property type="match status" value="2"/>
</dbReference>
<gene>
    <name evidence="7" type="ORF">CHI12_04975</name>
</gene>
<dbReference type="GO" id="GO:0016491">
    <property type="term" value="F:oxidoreductase activity"/>
    <property type="evidence" value="ECO:0007669"/>
    <property type="project" value="UniProtKB-KW"/>
</dbReference>
<dbReference type="Pfam" id="PF01593">
    <property type="entry name" value="Amino_oxidase"/>
    <property type="match status" value="1"/>
</dbReference>
<evidence type="ECO:0000256" key="3">
    <source>
        <dbReference type="ARBA" id="ARBA00023002"/>
    </source>
</evidence>
<evidence type="ECO:0000256" key="5">
    <source>
        <dbReference type="RuleBase" id="RU362075"/>
    </source>
</evidence>
<evidence type="ECO:0000313" key="7">
    <source>
        <dbReference type="EMBL" id="PAE08686.1"/>
    </source>
</evidence>
<organism evidence="7 8">
    <name type="scientific">Terribacillus saccharophilus</name>
    <dbReference type="NCBI Taxonomy" id="361277"/>
    <lineage>
        <taxon>Bacteria</taxon>
        <taxon>Bacillati</taxon>
        <taxon>Bacillota</taxon>
        <taxon>Bacilli</taxon>
        <taxon>Bacillales</taxon>
        <taxon>Bacillaceae</taxon>
        <taxon>Terribacillus</taxon>
    </lineage>
</organism>
<dbReference type="NCBIfam" id="TIGR02734">
    <property type="entry name" value="crtI_fam"/>
    <property type="match status" value="1"/>
</dbReference>
<evidence type="ECO:0000259" key="6">
    <source>
        <dbReference type="Pfam" id="PF01593"/>
    </source>
</evidence>
<protein>
    <recommendedName>
        <fullName evidence="6">Amine oxidase domain-containing protein</fullName>
    </recommendedName>
</protein>
<dbReference type="SUPFAM" id="SSF51905">
    <property type="entry name" value="FAD/NAD(P)-binding domain"/>
    <property type="match status" value="1"/>
</dbReference>
<dbReference type="EMBL" id="NPBH01000014">
    <property type="protein sequence ID" value="PAE08686.1"/>
    <property type="molecule type" value="Genomic_DNA"/>
</dbReference>
<keyword evidence="2 5" id="KW-0125">Carotenoid biosynthesis</keyword>
<sequence length="504" mass="56120">MDKTISREGDNVKTAIIGAGVGGLTTALLLERQGHQVTVFEQQANPGGRMQYETDGDFRIDQGPTIVLLPDMIRNVLDACAIPQNELELIKCDPLYRIHYADGTAYTKYSDPAKQKEELLTKFPNQAAQYDQFMHDMENVYRVGVSQFLEQGFSNRLRFFTSSNLRFLYKSKAYRDVHSFISDYFNEPKLQDAYALQSLYIGGSPYTTPAIYGLISYSEHAHGIWYVKGGYAGLIDTLISYCEARGVTLQYNAKVDKIQQKRKRVSGIEIDGAFQPFNNVVYNGDFPAIHSLLDDKKAKKKKQPSASSGCLLIYAGTNRRWEELQTHQFVLPEQFQQNMEAIFESRTIPEDPSFYVFNPSSIDATCAPSGKSALYFLVPVPSGDHINWDQQKDLLVERVLHKAEKTLLPGLLDSIEWLKLRTPADASQAGLYQGGSFGIAPSLLQSGGFRPQNKPFGIEGLYAVGASVHPGGGVPIVMQGAKNLSDLIMSEVGDYAQETVRKSV</sequence>
<feature type="domain" description="Amine oxidase" evidence="6">
    <location>
        <begin position="22"/>
        <end position="479"/>
    </location>
</feature>
<comment type="similarity">
    <text evidence="4">Belongs to the carotenoid/retinoid oxidoreductase family. CrtN subfamily.</text>
</comment>
<dbReference type="Proteomes" id="UP000216475">
    <property type="component" value="Unassembled WGS sequence"/>
</dbReference>
<dbReference type="InterPro" id="IPR002937">
    <property type="entry name" value="Amino_oxidase"/>
</dbReference>
<dbReference type="PANTHER" id="PTHR43734:SF1">
    <property type="entry name" value="PHYTOENE DESATURASE"/>
    <property type="match status" value="1"/>
</dbReference>
<proteinExistence type="inferred from homology"/>